<sequence>MRKLIGNTLLCIEIDENQHKSYNKIDEKIRYDNLFMDYSGKYIFIRYNPDIYKRNGRRLNPKFETRMTRLVQEIERHTQRIDNDYLN</sequence>
<dbReference type="EMBL" id="MK500344">
    <property type="protein sequence ID" value="QBK87108.1"/>
    <property type="molecule type" value="Genomic_DNA"/>
</dbReference>
<gene>
    <name evidence="1" type="ORF">LCMAC201_00100</name>
</gene>
<reference evidence="1" key="1">
    <citation type="journal article" date="2019" name="MBio">
        <title>Virus Genomes from Deep Sea Sediments Expand the Ocean Megavirome and Support Independent Origins of Viral Gigantism.</title>
        <authorList>
            <person name="Backstrom D."/>
            <person name="Yutin N."/>
            <person name="Jorgensen S.L."/>
            <person name="Dharamshi J."/>
            <person name="Homa F."/>
            <person name="Zaremba-Niedwiedzka K."/>
            <person name="Spang A."/>
            <person name="Wolf Y.I."/>
            <person name="Koonin E.V."/>
            <person name="Ettema T.J."/>
        </authorList>
    </citation>
    <scope>NUCLEOTIDE SEQUENCE</scope>
</reference>
<evidence type="ECO:0000313" key="1">
    <source>
        <dbReference type="EMBL" id="QBK87108.1"/>
    </source>
</evidence>
<name>A0A481YV84_9VIRU</name>
<proteinExistence type="predicted"/>
<evidence type="ECO:0008006" key="2">
    <source>
        <dbReference type="Google" id="ProtNLM"/>
    </source>
</evidence>
<accession>A0A481YV84</accession>
<organism evidence="1">
    <name type="scientific">Marseillevirus LCMAC201</name>
    <dbReference type="NCBI Taxonomy" id="2506605"/>
    <lineage>
        <taxon>Viruses</taxon>
        <taxon>Varidnaviria</taxon>
        <taxon>Bamfordvirae</taxon>
        <taxon>Nucleocytoviricota</taxon>
        <taxon>Megaviricetes</taxon>
        <taxon>Pimascovirales</taxon>
        <taxon>Pimascovirales incertae sedis</taxon>
        <taxon>Marseilleviridae</taxon>
    </lineage>
</organism>
<protein>
    <recommendedName>
        <fullName evidence="2">Endonuclease</fullName>
    </recommendedName>
</protein>